<dbReference type="PROSITE" id="PS00107">
    <property type="entry name" value="PROTEIN_KINASE_ATP"/>
    <property type="match status" value="1"/>
</dbReference>
<dbReference type="AlphaFoldDB" id="A0A5J4Z3C6"/>
<keyword evidence="5" id="KW-0418">Kinase</keyword>
<dbReference type="SMART" id="SM00220">
    <property type="entry name" value="S_TKc"/>
    <property type="match status" value="1"/>
</dbReference>
<keyword evidence="1 3" id="KW-0547">Nucleotide-binding</keyword>
<dbReference type="SUPFAM" id="SSF56112">
    <property type="entry name" value="Protein kinase-like (PK-like)"/>
    <property type="match status" value="1"/>
</dbReference>
<dbReference type="OMA" id="HEAICTQ"/>
<dbReference type="Pfam" id="PF00069">
    <property type="entry name" value="Pkinase"/>
    <property type="match status" value="1"/>
</dbReference>
<dbReference type="Gene3D" id="1.10.510.10">
    <property type="entry name" value="Transferase(Phosphotransferase) domain 1"/>
    <property type="match status" value="1"/>
</dbReference>
<evidence type="ECO:0000313" key="5">
    <source>
        <dbReference type="EMBL" id="KAA8498469.1"/>
    </source>
</evidence>
<dbReference type="InterPro" id="IPR000719">
    <property type="entry name" value="Prot_kinase_dom"/>
</dbReference>
<protein>
    <submittedName>
        <fullName evidence="5">Serine/threonine-protein kinase ssp1</fullName>
    </submittedName>
</protein>
<dbReference type="GO" id="GO:0035556">
    <property type="term" value="P:intracellular signal transduction"/>
    <property type="evidence" value="ECO:0007669"/>
    <property type="project" value="TreeGrafter"/>
</dbReference>
<dbReference type="SUPFAM" id="SSF50729">
    <property type="entry name" value="PH domain-like"/>
    <property type="match status" value="1"/>
</dbReference>
<sequence>MSDIVEEVVEELEELGVSQVVDSPRGPPIRTYGNHAAGDDEIVDEFDGAPGATGRLSGDSWVSVVSEYEGDQGENAENLLFASVEEEPKKEKAGNTHAANQMLQLSRVQGKSVLDCVIDILRGTRVLKKKSFMRTGERWIWLGEDLMSLCWKSKKKMDEHGRVNLIKVRKLKVIDLEMVLTSTDNKQLSLTFNSKEDMLLWLTGLACLIPKSAKVSQDNAMFSERINYDPMKDAWRGKLVSSRKHVNEYILLGGIGKGSFGKVKLALSRKDKRFYAVKIITTVRKGVGTRDVTADAGPLNLDSREEQAVMKKLVHPNICRNRDVLYDEADDRFILVIEYMSRGVVMDSSKLEGVKPLSEDGVREIMRDVVCGLEYMHFQEMVHRDIKPDNLLRAGDGTVKLGDFGEAKIYNLKGASQASKPSAPGTPAFLAPELCLSEKAPRAPAESYAADIWSLGATIYYMVFGRAPFLAKSVFEIHEAICTQKLTFPRGPGVTAALKDLLNRMMTKEPSKRATLDEVKTHKWFIEPVVQKIPLKKYKITQEDTDNAIQPAIWKYPED</sequence>
<accession>A0A5J4Z3C6</accession>
<organism evidence="5 6">
    <name type="scientific">Porphyridium purpureum</name>
    <name type="common">Red alga</name>
    <name type="synonym">Porphyridium cruentum</name>
    <dbReference type="NCBI Taxonomy" id="35688"/>
    <lineage>
        <taxon>Eukaryota</taxon>
        <taxon>Rhodophyta</taxon>
        <taxon>Bangiophyceae</taxon>
        <taxon>Porphyridiales</taxon>
        <taxon>Porphyridiaceae</taxon>
        <taxon>Porphyridium</taxon>
    </lineage>
</organism>
<keyword evidence="2 3" id="KW-0067">ATP-binding</keyword>
<dbReference type="InterPro" id="IPR011009">
    <property type="entry name" value="Kinase-like_dom_sf"/>
</dbReference>
<proteinExistence type="predicted"/>
<dbReference type="PROSITE" id="PS50011">
    <property type="entry name" value="PROTEIN_KINASE_DOM"/>
    <property type="match status" value="1"/>
</dbReference>
<evidence type="ECO:0000259" key="4">
    <source>
        <dbReference type="PROSITE" id="PS50011"/>
    </source>
</evidence>
<reference evidence="6" key="1">
    <citation type="journal article" date="2019" name="Nat. Commun.">
        <title>Expansion of phycobilisome linker gene families in mesophilic red algae.</title>
        <authorList>
            <person name="Lee J."/>
            <person name="Kim D."/>
            <person name="Bhattacharya D."/>
            <person name="Yoon H.S."/>
        </authorList>
    </citation>
    <scope>NUCLEOTIDE SEQUENCE [LARGE SCALE GENOMIC DNA]</scope>
    <source>
        <strain evidence="6">CCMP 1328</strain>
    </source>
</reference>
<dbReference type="InterPro" id="IPR017441">
    <property type="entry name" value="Protein_kinase_ATP_BS"/>
</dbReference>
<dbReference type="GO" id="GO:0005737">
    <property type="term" value="C:cytoplasm"/>
    <property type="evidence" value="ECO:0007669"/>
    <property type="project" value="TreeGrafter"/>
</dbReference>
<feature type="binding site" evidence="3">
    <location>
        <position position="285"/>
    </location>
    <ligand>
        <name>ATP</name>
        <dbReference type="ChEBI" id="CHEBI:30616"/>
    </ligand>
</feature>
<gene>
    <name evidence="5" type="ORF">FVE85_6054</name>
</gene>
<keyword evidence="5" id="KW-0808">Transferase</keyword>
<feature type="domain" description="Protein kinase" evidence="4">
    <location>
        <begin position="249"/>
        <end position="525"/>
    </location>
</feature>
<keyword evidence="6" id="KW-1185">Reference proteome</keyword>
<dbReference type="Proteomes" id="UP000324585">
    <property type="component" value="Unassembled WGS sequence"/>
</dbReference>
<dbReference type="EMBL" id="VRMN01000001">
    <property type="protein sequence ID" value="KAA8498469.1"/>
    <property type="molecule type" value="Genomic_DNA"/>
</dbReference>
<dbReference type="GO" id="GO:0004674">
    <property type="term" value="F:protein serine/threonine kinase activity"/>
    <property type="evidence" value="ECO:0007669"/>
    <property type="project" value="TreeGrafter"/>
</dbReference>
<dbReference type="OrthoDB" id="3215at2759"/>
<evidence type="ECO:0000256" key="2">
    <source>
        <dbReference type="ARBA" id="ARBA00022840"/>
    </source>
</evidence>
<evidence type="ECO:0000313" key="6">
    <source>
        <dbReference type="Proteomes" id="UP000324585"/>
    </source>
</evidence>
<evidence type="ECO:0000256" key="1">
    <source>
        <dbReference type="ARBA" id="ARBA00022741"/>
    </source>
</evidence>
<name>A0A5J4Z3C6_PORPP</name>
<dbReference type="PANTHER" id="PTHR24346">
    <property type="entry name" value="MAP/MICROTUBULE AFFINITY-REGULATING KINASE"/>
    <property type="match status" value="1"/>
</dbReference>
<comment type="caution">
    <text evidence="5">The sequence shown here is derived from an EMBL/GenBank/DDBJ whole genome shotgun (WGS) entry which is preliminary data.</text>
</comment>
<evidence type="ECO:0000256" key="3">
    <source>
        <dbReference type="PROSITE-ProRule" id="PRU10141"/>
    </source>
</evidence>
<dbReference type="GO" id="GO:0005524">
    <property type="term" value="F:ATP binding"/>
    <property type="evidence" value="ECO:0007669"/>
    <property type="project" value="UniProtKB-UniRule"/>
</dbReference>
<dbReference type="CDD" id="cd14008">
    <property type="entry name" value="STKc_LKB1_CaMKK"/>
    <property type="match status" value="1"/>
</dbReference>
<dbReference type="PANTHER" id="PTHR24346:SF77">
    <property type="entry name" value="SERINE THREONINE PROTEIN KINASE"/>
    <property type="match status" value="1"/>
</dbReference>